<gene>
    <name evidence="1" type="ORF">BO95DRAFT_443751</name>
</gene>
<dbReference type="EMBL" id="KZ825350">
    <property type="protein sequence ID" value="RAH44798.1"/>
    <property type="molecule type" value="Genomic_DNA"/>
</dbReference>
<proteinExistence type="predicted"/>
<name>A0ACD1G6E1_9EURO</name>
<protein>
    <submittedName>
        <fullName evidence="1">Uncharacterized protein</fullName>
    </submittedName>
</protein>
<keyword evidence="2" id="KW-1185">Reference proteome</keyword>
<evidence type="ECO:0000313" key="1">
    <source>
        <dbReference type="EMBL" id="RAH44798.1"/>
    </source>
</evidence>
<evidence type="ECO:0000313" key="2">
    <source>
        <dbReference type="Proteomes" id="UP000249057"/>
    </source>
</evidence>
<sequence>MPWLSSHYSILWLHYTQLILWPKCSLSARTDCVLYYSYSAVSGYEYRTTIVNQMSSSRSGPRVERILAQNCSDLHYCSFVPVSNHRVNS</sequence>
<reference evidence="1" key="1">
    <citation type="submission" date="2018-02" db="EMBL/GenBank/DDBJ databases">
        <title>The genomes of Aspergillus section Nigri reveals drivers in fungal speciation.</title>
        <authorList>
            <consortium name="DOE Joint Genome Institute"/>
            <person name="Vesth T.C."/>
            <person name="Nybo J."/>
            <person name="Theobald S."/>
            <person name="Brandl J."/>
            <person name="Frisvad J.C."/>
            <person name="Nielsen K.F."/>
            <person name="Lyhne E.K."/>
            <person name="Kogle M.E."/>
            <person name="Kuo A."/>
            <person name="Riley R."/>
            <person name="Clum A."/>
            <person name="Nolan M."/>
            <person name="Lipzen A."/>
            <person name="Salamov A."/>
            <person name="Henrissat B."/>
            <person name="Wiebenga A."/>
            <person name="De vries R.P."/>
            <person name="Grigoriev I.V."/>
            <person name="Mortensen U.H."/>
            <person name="Andersen M.R."/>
            <person name="Baker S.E."/>
        </authorList>
    </citation>
    <scope>NUCLEOTIDE SEQUENCE</scope>
    <source>
        <strain evidence="1">CBS 621.78</strain>
    </source>
</reference>
<dbReference type="Proteomes" id="UP000249057">
    <property type="component" value="Unassembled WGS sequence"/>
</dbReference>
<organism evidence="1 2">
    <name type="scientific">Aspergillus brunneoviolaceus CBS 621.78</name>
    <dbReference type="NCBI Taxonomy" id="1450534"/>
    <lineage>
        <taxon>Eukaryota</taxon>
        <taxon>Fungi</taxon>
        <taxon>Dikarya</taxon>
        <taxon>Ascomycota</taxon>
        <taxon>Pezizomycotina</taxon>
        <taxon>Eurotiomycetes</taxon>
        <taxon>Eurotiomycetidae</taxon>
        <taxon>Eurotiales</taxon>
        <taxon>Aspergillaceae</taxon>
        <taxon>Aspergillus</taxon>
        <taxon>Aspergillus subgen. Circumdati</taxon>
    </lineage>
</organism>
<accession>A0ACD1G6E1</accession>